<dbReference type="AlphaFoldDB" id="A0A2U8N512"/>
<evidence type="ECO:0000313" key="5">
    <source>
        <dbReference type="EMBL" id="AWL54316.1"/>
    </source>
</evidence>
<dbReference type="InterPro" id="IPR050148">
    <property type="entry name" value="Terpene_synthase-like"/>
</dbReference>
<dbReference type="InterPro" id="IPR036965">
    <property type="entry name" value="Terpene_synth_N_sf"/>
</dbReference>
<comment type="cofactor">
    <cofactor evidence="1">
        <name>Mg(2+)</name>
        <dbReference type="ChEBI" id="CHEBI:18420"/>
    </cofactor>
</comment>
<evidence type="ECO:0000256" key="2">
    <source>
        <dbReference type="ARBA" id="ARBA00023239"/>
    </source>
</evidence>
<organism evidence="5">
    <name type="scientific">Boehmeria nivea</name>
    <name type="common">Chinese grass</name>
    <name type="synonym">Urtica nivea</name>
    <dbReference type="NCBI Taxonomy" id="83906"/>
    <lineage>
        <taxon>Eukaryota</taxon>
        <taxon>Viridiplantae</taxon>
        <taxon>Streptophyta</taxon>
        <taxon>Embryophyta</taxon>
        <taxon>Tracheophyta</taxon>
        <taxon>Spermatophyta</taxon>
        <taxon>Magnoliopsida</taxon>
        <taxon>eudicotyledons</taxon>
        <taxon>Gunneridae</taxon>
        <taxon>Pentapetalae</taxon>
        <taxon>rosids</taxon>
        <taxon>fabids</taxon>
        <taxon>Rosales</taxon>
        <taxon>Urticaceae</taxon>
        <taxon>Boehmeria</taxon>
    </lineage>
</organism>
<dbReference type="InterPro" id="IPR008949">
    <property type="entry name" value="Isoprenoid_synthase_dom_sf"/>
</dbReference>
<keyword evidence="2" id="KW-0456">Lyase</keyword>
<feature type="transmembrane region" description="Helical" evidence="3">
    <location>
        <begin position="252"/>
        <end position="271"/>
    </location>
</feature>
<sequence>MSSAEAHEVLDDTNRPLANFTPSIWGDYFISYASNSMEMDDPRVETIMELKNKVKKIFDTDVVENSRKMLGLVDAIQRLGVAIHFEKEIEATLEKIHNNIILDEHCDDNNNDLYTVSLCFRLLRQQDMFMKFKDSEGKFRESLAEDIQGMLSLYEASHLRGHGEEILDEAFIFTTTHLKSIASNLSPTLSEQVNHSLKHPIRESMQRREARRYLSVYEQDDSHDEALLSLAKLDFNQLQQLYKKELCELTRFVVLVSQVIIFHFMITSIFLHEELD</sequence>
<dbReference type="EMBL" id="MH253890">
    <property type="protein sequence ID" value="AWL54316.1"/>
    <property type="molecule type" value="Genomic_DNA"/>
</dbReference>
<feature type="domain" description="Terpene synthase N-terminal" evidence="4">
    <location>
        <begin position="24"/>
        <end position="197"/>
    </location>
</feature>
<keyword evidence="3" id="KW-0812">Transmembrane</keyword>
<dbReference type="GO" id="GO:0010333">
    <property type="term" value="F:terpene synthase activity"/>
    <property type="evidence" value="ECO:0007669"/>
    <property type="project" value="InterPro"/>
</dbReference>
<keyword evidence="3" id="KW-0472">Membrane</keyword>
<evidence type="ECO:0000256" key="3">
    <source>
        <dbReference type="SAM" id="Phobius"/>
    </source>
</evidence>
<protein>
    <submittedName>
        <fullName evidence="5">Germacrene D synthase</fullName>
    </submittedName>
</protein>
<name>A0A2U8N512_BOENI</name>
<proteinExistence type="predicted"/>
<gene>
    <name evidence="5" type="primary">GDS</name>
</gene>
<dbReference type="FunFam" id="1.50.10.130:FF:000001">
    <property type="entry name" value="Isoprene synthase, chloroplastic"/>
    <property type="match status" value="1"/>
</dbReference>
<reference evidence="5" key="1">
    <citation type="submission" date="2018-04" db="EMBL/GenBank/DDBJ databases">
        <title>Isolation two new promoters from ramie based on Universal Fast Walking and its functional characterization in Arabidopsis thaliana.</title>
        <authorList>
            <person name="Guo P."/>
        </authorList>
    </citation>
    <scope>NUCLEOTIDE SEQUENCE</scope>
</reference>
<dbReference type="PANTHER" id="PTHR31225">
    <property type="entry name" value="OS04G0344100 PROTEIN-RELATED"/>
    <property type="match status" value="1"/>
</dbReference>
<accession>A0A2U8N512</accession>
<dbReference type="InterPro" id="IPR001906">
    <property type="entry name" value="Terpene_synth_N"/>
</dbReference>
<dbReference type="InterPro" id="IPR008930">
    <property type="entry name" value="Terpenoid_cyclase/PrenylTrfase"/>
</dbReference>
<dbReference type="Pfam" id="PF01397">
    <property type="entry name" value="Terpene_synth"/>
    <property type="match status" value="1"/>
</dbReference>
<dbReference type="SUPFAM" id="SSF48239">
    <property type="entry name" value="Terpenoid cyclases/Protein prenyltransferases"/>
    <property type="match status" value="1"/>
</dbReference>
<evidence type="ECO:0000259" key="4">
    <source>
        <dbReference type="Pfam" id="PF01397"/>
    </source>
</evidence>
<evidence type="ECO:0000256" key="1">
    <source>
        <dbReference type="ARBA" id="ARBA00001946"/>
    </source>
</evidence>
<dbReference type="PANTHER" id="PTHR31225:SF221">
    <property type="entry name" value="(-)-GERMACRENE D SYNTHASE"/>
    <property type="match status" value="1"/>
</dbReference>
<dbReference type="GO" id="GO:0016114">
    <property type="term" value="P:terpenoid biosynthetic process"/>
    <property type="evidence" value="ECO:0007669"/>
    <property type="project" value="InterPro"/>
</dbReference>
<keyword evidence="3" id="KW-1133">Transmembrane helix</keyword>
<dbReference type="Gene3D" id="1.10.600.10">
    <property type="entry name" value="Farnesyl Diphosphate Synthase"/>
    <property type="match status" value="1"/>
</dbReference>
<dbReference type="Gene3D" id="1.50.10.130">
    <property type="entry name" value="Terpene synthase, N-terminal domain"/>
    <property type="match status" value="1"/>
</dbReference>